<dbReference type="SMART" id="SM00220">
    <property type="entry name" value="S_TKc"/>
    <property type="match status" value="1"/>
</dbReference>
<dbReference type="PROSITE" id="PS00108">
    <property type="entry name" value="PROTEIN_KINASE_ST"/>
    <property type="match status" value="1"/>
</dbReference>
<evidence type="ECO:0000256" key="2">
    <source>
        <dbReference type="SAM" id="Coils"/>
    </source>
</evidence>
<sequence>MLISGCFRQAFGENNLKLIDENLNYFDFDISSLLSFSMYYGTSIFIKKDGSAFALGDNTRGTILNTVPKEIFKKEQQLILKKANGVLCKFISSVSGCEYTLYLVSSSDSRYNQLVYSSGYLKGEVPLFVKLNGQNPLKLYGGYNVAAAINADGSMIIITRSILESPNDPIEAVFLPNGEKAASIACLDRKIIVASSSEHVFESSLPKIEFRVVSELEGKKIAHVSGINTHCLAISRDGLVFARGNNYWGEIGIGEGKSSPSQFVEVTTFGRHKIKSVSAGFAHSLFLTTEGKVLGCGHNSFRGLPIKERTEFIYLPIETLVTKDATFCVAASNSSVIFTKHDPPPNMPNTPLAPVAAPVPPPVVPGGGSGSLEQENARLKAEIAKLKEKIAALTAKPPEKVDHTPSSITILDSDAVRSLRIVREINVGGSGKVVEVVKEVQYALKIMNAGDSSVKSQRSFLKEYELINMLGHPNIIKTYGIYLSDATTPPSILLEFCPTDLNKLIKSGKLTNTLVIIYIYQITEAMRYVHFKGVVHRDLKPTNILISKDGLIRVSDFGIAKLMSTEEQSTTLGAGTQKFMAPEILKEEDYNEKADVYSFGVILFFILSGGKMPKINIIDVGTGRKAEIPSSFTQFAKNLINSCWNFKPDDRPSFKTIIDEMVKNKFALLELNSSELNEVQDFVKEHQKRIPHYSD</sequence>
<dbReference type="PANTHER" id="PTHR23257">
    <property type="entry name" value="SERINE-THREONINE PROTEIN KINASE"/>
    <property type="match status" value="1"/>
</dbReference>
<proteinExistence type="predicted"/>
<dbReference type="Gene3D" id="2.130.10.30">
    <property type="entry name" value="Regulator of chromosome condensation 1/beta-lactamase-inhibitor protein II"/>
    <property type="match status" value="1"/>
</dbReference>
<organism evidence="4 5">
    <name type="scientific">Tritrichomonas musculus</name>
    <dbReference type="NCBI Taxonomy" id="1915356"/>
    <lineage>
        <taxon>Eukaryota</taxon>
        <taxon>Metamonada</taxon>
        <taxon>Parabasalia</taxon>
        <taxon>Tritrichomonadida</taxon>
        <taxon>Tritrichomonadidae</taxon>
        <taxon>Tritrichomonas</taxon>
    </lineage>
</organism>
<feature type="domain" description="Protein kinase" evidence="3">
    <location>
        <begin position="419"/>
        <end position="667"/>
    </location>
</feature>
<dbReference type="InterPro" id="IPR008271">
    <property type="entry name" value="Ser/Thr_kinase_AS"/>
</dbReference>
<feature type="repeat" description="RCC1" evidence="1">
    <location>
        <begin position="238"/>
        <end position="290"/>
    </location>
</feature>
<accession>A0ABR2J1M0</accession>
<dbReference type="Gene3D" id="1.10.510.10">
    <property type="entry name" value="Transferase(Phosphotransferase) domain 1"/>
    <property type="match status" value="1"/>
</dbReference>
<dbReference type="EMBL" id="JAPFFF010000013">
    <property type="protein sequence ID" value="KAK8871759.1"/>
    <property type="molecule type" value="Genomic_DNA"/>
</dbReference>
<dbReference type="Pfam" id="PF00069">
    <property type="entry name" value="Pkinase"/>
    <property type="match status" value="1"/>
</dbReference>
<keyword evidence="5" id="KW-1185">Reference proteome</keyword>
<reference evidence="4 5" key="1">
    <citation type="submission" date="2024-04" db="EMBL/GenBank/DDBJ databases">
        <title>Tritrichomonas musculus Genome.</title>
        <authorList>
            <person name="Alves-Ferreira E."/>
            <person name="Grigg M."/>
            <person name="Lorenzi H."/>
            <person name="Galac M."/>
        </authorList>
    </citation>
    <scope>NUCLEOTIDE SEQUENCE [LARGE SCALE GENOMIC DNA]</scope>
    <source>
        <strain evidence="4 5">EAF2021</strain>
    </source>
</reference>
<evidence type="ECO:0000313" key="4">
    <source>
        <dbReference type="EMBL" id="KAK8871759.1"/>
    </source>
</evidence>
<name>A0ABR2J1M0_9EUKA</name>
<dbReference type="InterPro" id="IPR000408">
    <property type="entry name" value="Reg_chr_condens"/>
</dbReference>
<dbReference type="InterPro" id="IPR000719">
    <property type="entry name" value="Prot_kinase_dom"/>
</dbReference>
<evidence type="ECO:0000256" key="1">
    <source>
        <dbReference type="PROSITE-ProRule" id="PRU00235"/>
    </source>
</evidence>
<dbReference type="SUPFAM" id="SSF50985">
    <property type="entry name" value="RCC1/BLIP-II"/>
    <property type="match status" value="1"/>
</dbReference>
<protein>
    <submittedName>
        <fullName evidence="4">Copper transport protein ctr1</fullName>
    </submittedName>
</protein>
<gene>
    <name evidence="4" type="ORF">M9Y10_007499</name>
</gene>
<evidence type="ECO:0000259" key="3">
    <source>
        <dbReference type="PROSITE" id="PS50011"/>
    </source>
</evidence>
<keyword evidence="2" id="KW-0175">Coiled coil</keyword>
<dbReference type="Pfam" id="PF13540">
    <property type="entry name" value="RCC1_2"/>
    <property type="match status" value="1"/>
</dbReference>
<comment type="caution">
    <text evidence="4">The sequence shown here is derived from an EMBL/GenBank/DDBJ whole genome shotgun (WGS) entry which is preliminary data.</text>
</comment>
<dbReference type="InterPro" id="IPR009091">
    <property type="entry name" value="RCC1/BLIP-II"/>
</dbReference>
<dbReference type="PROSITE" id="PS50011">
    <property type="entry name" value="PROTEIN_KINASE_DOM"/>
    <property type="match status" value="1"/>
</dbReference>
<dbReference type="SUPFAM" id="SSF56112">
    <property type="entry name" value="Protein kinase-like (PK-like)"/>
    <property type="match status" value="1"/>
</dbReference>
<feature type="coiled-coil region" evidence="2">
    <location>
        <begin position="369"/>
        <end position="396"/>
    </location>
</feature>
<dbReference type="PROSITE" id="PS50012">
    <property type="entry name" value="RCC1_3"/>
    <property type="match status" value="1"/>
</dbReference>
<dbReference type="InterPro" id="IPR050167">
    <property type="entry name" value="Ser_Thr_protein_kinase"/>
</dbReference>
<evidence type="ECO:0000313" key="5">
    <source>
        <dbReference type="Proteomes" id="UP001470230"/>
    </source>
</evidence>
<dbReference type="InterPro" id="IPR011009">
    <property type="entry name" value="Kinase-like_dom_sf"/>
</dbReference>
<dbReference type="Proteomes" id="UP001470230">
    <property type="component" value="Unassembled WGS sequence"/>
</dbReference>